<dbReference type="AlphaFoldDB" id="F2AYK0"/>
<dbReference type="PATRIC" id="fig|991778.3.peg.5088"/>
<comment type="caution">
    <text evidence="1">The sequence shown here is derived from an EMBL/GenBank/DDBJ whole genome shotgun (WGS) entry which is preliminary data.</text>
</comment>
<dbReference type="EMBL" id="AFAR01000242">
    <property type="protein sequence ID" value="EGF25255.1"/>
    <property type="molecule type" value="Genomic_DNA"/>
</dbReference>
<organism evidence="1 2">
    <name type="scientific">Rhodopirellula baltica WH47</name>
    <dbReference type="NCBI Taxonomy" id="991778"/>
    <lineage>
        <taxon>Bacteria</taxon>
        <taxon>Pseudomonadati</taxon>
        <taxon>Planctomycetota</taxon>
        <taxon>Planctomycetia</taxon>
        <taxon>Pirellulales</taxon>
        <taxon>Pirellulaceae</taxon>
        <taxon>Rhodopirellula</taxon>
    </lineage>
</organism>
<evidence type="ECO:0000313" key="2">
    <source>
        <dbReference type="Proteomes" id="UP000006222"/>
    </source>
</evidence>
<name>F2AYK0_RHOBT</name>
<accession>F2AYK0</accession>
<dbReference type="Proteomes" id="UP000006222">
    <property type="component" value="Unassembled WGS sequence"/>
</dbReference>
<gene>
    <name evidence="1" type="ORF">RBWH47_01463</name>
</gene>
<reference evidence="1 2" key="1">
    <citation type="journal article" date="2013" name="Mar. Genomics">
        <title>Expression of sulfatases in Rhodopirellula baltica and the diversity of sulfatases in the genus Rhodopirellula.</title>
        <authorList>
            <person name="Wegner C.E."/>
            <person name="Richter-Heitmann T."/>
            <person name="Klindworth A."/>
            <person name="Klockow C."/>
            <person name="Richter M."/>
            <person name="Achstetter T."/>
            <person name="Glockner F.O."/>
            <person name="Harder J."/>
        </authorList>
    </citation>
    <scope>NUCLEOTIDE SEQUENCE [LARGE SCALE GENOMIC DNA]</scope>
    <source>
        <strain evidence="1 2">WH47</strain>
    </source>
</reference>
<evidence type="ECO:0000313" key="1">
    <source>
        <dbReference type="EMBL" id="EGF25255.1"/>
    </source>
</evidence>
<sequence>MTRKSGQSVSIEAALKLERFDQSRVVQVVEMFTTDGDTILIESSGSLPRVSLKNARTSKFGLVAIAEATQQNIIVKHNDHVITRVSNAGNLPAKLSIHWWNLLKQYILKRT</sequence>
<proteinExistence type="predicted"/>
<protein>
    <submittedName>
        <fullName evidence="1">Uncharacterized protein</fullName>
    </submittedName>
</protein>
<dbReference type="RefSeq" id="WP_007328710.1">
    <property type="nucleotide sequence ID" value="NZ_AFAR01000242.1"/>
</dbReference>